<gene>
    <name evidence="1" type="ORF">FHX47_000868</name>
</gene>
<dbReference type="AlphaFoldDB" id="A0A7W5TPG1"/>
<name>A0A7W5TPG1_9MICC</name>
<dbReference type="InterPro" id="IPR036388">
    <property type="entry name" value="WH-like_DNA-bd_sf"/>
</dbReference>
<protein>
    <submittedName>
        <fullName evidence="1">DNA-binding NarL/FixJ family response regulator</fullName>
    </submittedName>
</protein>
<evidence type="ECO:0000313" key="2">
    <source>
        <dbReference type="Proteomes" id="UP000547528"/>
    </source>
</evidence>
<accession>A0A7W5TPG1</accession>
<dbReference type="GO" id="GO:0003677">
    <property type="term" value="F:DNA binding"/>
    <property type="evidence" value="ECO:0007669"/>
    <property type="project" value="UniProtKB-KW"/>
</dbReference>
<keyword evidence="1" id="KW-0238">DNA-binding</keyword>
<sequence length="31" mass="3403">MKNHVSTILIKLGARDRTNAVLRAIRDGLLG</sequence>
<dbReference type="GO" id="GO:0006355">
    <property type="term" value="P:regulation of DNA-templated transcription"/>
    <property type="evidence" value="ECO:0007669"/>
    <property type="project" value="InterPro"/>
</dbReference>
<dbReference type="SUPFAM" id="SSF46894">
    <property type="entry name" value="C-terminal effector domain of the bipartite response regulators"/>
    <property type="match status" value="1"/>
</dbReference>
<comment type="caution">
    <text evidence="1">The sequence shown here is derived from an EMBL/GenBank/DDBJ whole genome shotgun (WGS) entry which is preliminary data.</text>
</comment>
<dbReference type="Gene3D" id="1.10.10.10">
    <property type="entry name" value="Winged helix-like DNA-binding domain superfamily/Winged helix DNA-binding domain"/>
    <property type="match status" value="1"/>
</dbReference>
<evidence type="ECO:0000313" key="1">
    <source>
        <dbReference type="EMBL" id="MBB3667275.1"/>
    </source>
</evidence>
<keyword evidence="2" id="KW-1185">Reference proteome</keyword>
<proteinExistence type="predicted"/>
<reference evidence="1 2" key="1">
    <citation type="submission" date="2020-08" db="EMBL/GenBank/DDBJ databases">
        <title>Sequencing the genomes of 1000 actinobacteria strains.</title>
        <authorList>
            <person name="Klenk H.-P."/>
        </authorList>
    </citation>
    <scope>NUCLEOTIDE SEQUENCE [LARGE SCALE GENOMIC DNA]</scope>
    <source>
        <strain evidence="1 2">DSM 28238</strain>
    </source>
</reference>
<dbReference type="EMBL" id="JACIBT010000001">
    <property type="protein sequence ID" value="MBB3667275.1"/>
    <property type="molecule type" value="Genomic_DNA"/>
</dbReference>
<dbReference type="Proteomes" id="UP000547528">
    <property type="component" value="Unassembled WGS sequence"/>
</dbReference>
<organism evidence="1 2">
    <name type="scientific">Garicola koreensis</name>
    <dbReference type="NCBI Taxonomy" id="1262554"/>
    <lineage>
        <taxon>Bacteria</taxon>
        <taxon>Bacillati</taxon>
        <taxon>Actinomycetota</taxon>
        <taxon>Actinomycetes</taxon>
        <taxon>Micrococcales</taxon>
        <taxon>Micrococcaceae</taxon>
        <taxon>Garicola</taxon>
    </lineage>
</organism>
<dbReference type="InterPro" id="IPR016032">
    <property type="entry name" value="Sig_transdc_resp-reg_C-effctor"/>
</dbReference>